<dbReference type="PANTHER" id="PTHR33116:SF87">
    <property type="entry name" value="OS01G0158850 PROTEIN"/>
    <property type="match status" value="1"/>
</dbReference>
<dbReference type="InterPro" id="IPR043502">
    <property type="entry name" value="DNA/RNA_pol_sf"/>
</dbReference>
<dbReference type="InterPro" id="IPR000477">
    <property type="entry name" value="RT_dom"/>
</dbReference>
<evidence type="ECO:0000313" key="4">
    <source>
        <dbReference type="Proteomes" id="UP001231189"/>
    </source>
</evidence>
<feature type="compositionally biased region" description="Basic residues" evidence="1">
    <location>
        <begin position="632"/>
        <end position="643"/>
    </location>
</feature>
<dbReference type="AlphaFoldDB" id="A0AAD8QW58"/>
<gene>
    <name evidence="3" type="ORF">QYE76_033806</name>
</gene>
<proteinExistence type="predicted"/>
<dbReference type="SUPFAM" id="SSF56672">
    <property type="entry name" value="DNA/RNA polymerases"/>
    <property type="match status" value="1"/>
</dbReference>
<organism evidence="3 4">
    <name type="scientific">Lolium multiflorum</name>
    <name type="common">Italian ryegrass</name>
    <name type="synonym">Lolium perenne subsp. multiflorum</name>
    <dbReference type="NCBI Taxonomy" id="4521"/>
    <lineage>
        <taxon>Eukaryota</taxon>
        <taxon>Viridiplantae</taxon>
        <taxon>Streptophyta</taxon>
        <taxon>Embryophyta</taxon>
        <taxon>Tracheophyta</taxon>
        <taxon>Spermatophyta</taxon>
        <taxon>Magnoliopsida</taxon>
        <taxon>Liliopsida</taxon>
        <taxon>Poales</taxon>
        <taxon>Poaceae</taxon>
        <taxon>BOP clade</taxon>
        <taxon>Pooideae</taxon>
        <taxon>Poodae</taxon>
        <taxon>Poeae</taxon>
        <taxon>Poeae Chloroplast Group 2 (Poeae type)</taxon>
        <taxon>Loliodinae</taxon>
        <taxon>Loliinae</taxon>
        <taxon>Lolium</taxon>
    </lineage>
</organism>
<sequence length="798" mass="87261">MDTLISKSQIAFIKTRSIHDNFLNVRSFTHRLHRTKTPTVFLKLDIKKAFDSVRWDYLLDLMQRCGFPSRYRNWVTALLTTSSSRVLLNGVPGAPIVHGRGLRQGDPLSPLLFDLSIDPLQQLLDLATANGDLHRLRGRGPSIRTSLYADDAAIFIAPFKDDFVALAHILEGFGEVTGLVTNMHKSIAVPIRCSALDLDDIMQGFPIRRTNFPIKYLGLPLSTRGLKGVDVQPLVDKVASKLVPWEGKTIAAAGRGTLVKSVLTSQAIFHITSLVVPPGVLQTINKLQRSFFWAGTDKVSGGQCKVNWKIVCRPKERGGLGIIDLDKFARALRLRWPWLVWKDPSKALIGADHPCDDADMNFFYAATTITIGDGRIVSFWHAPWLDGVKPKDIAPSIFAISKRKNFTVNKGLHHDFWIDKIDTAGGISTNNISEFVDLWSRVHEEIRCMGGSPARPTADRWLVRASPTGALYRPRGIKTFDIARAGGNAALQQARYTARRCKKFRARGVLHKRERHIWRVGYSARHRSSKREKTPALKLPLPRRYSGRPIRGLRAPPAIPTMNDPSGNPPTPPYAVAPSAAANSAAPPPNPSAGVDVGNPTAAARVLFAPPRVALHAGAAAAQMAAQGTAPRRGKVPATKRSHLGPAAVAPPKKAKKPVARRPPPPPPPPTQPTQPNQAPPPPPPPTQPTQPNQAPPPPPPPTQPTQPTPPSGNRAGAHMVDDEMPERVDDAAFMDTMNVGSSFLHDEAADGEEEYEDVDEKGEGLIEPRPPGRSANYTIAEDKLLCKTWLTIGMVDN</sequence>
<dbReference type="CDD" id="cd01650">
    <property type="entry name" value="RT_nLTR_like"/>
    <property type="match status" value="1"/>
</dbReference>
<feature type="region of interest" description="Disordered" evidence="1">
    <location>
        <begin position="625"/>
        <end position="725"/>
    </location>
</feature>
<protein>
    <recommendedName>
        <fullName evidence="2">Reverse transcriptase domain-containing protein</fullName>
    </recommendedName>
</protein>
<comment type="caution">
    <text evidence="3">The sequence shown here is derived from an EMBL/GenBank/DDBJ whole genome shotgun (WGS) entry which is preliminary data.</text>
</comment>
<evidence type="ECO:0000313" key="3">
    <source>
        <dbReference type="EMBL" id="KAK1610133.1"/>
    </source>
</evidence>
<feature type="compositionally biased region" description="Low complexity" evidence="1">
    <location>
        <begin position="576"/>
        <end position="585"/>
    </location>
</feature>
<feature type="region of interest" description="Disordered" evidence="1">
    <location>
        <begin position="746"/>
        <end position="776"/>
    </location>
</feature>
<feature type="domain" description="Reverse transcriptase" evidence="2">
    <location>
        <begin position="1"/>
        <end position="221"/>
    </location>
</feature>
<feature type="compositionally biased region" description="Pro residues" evidence="1">
    <location>
        <begin position="661"/>
        <end position="711"/>
    </location>
</feature>
<dbReference type="Proteomes" id="UP001231189">
    <property type="component" value="Unassembled WGS sequence"/>
</dbReference>
<dbReference type="PROSITE" id="PS50878">
    <property type="entry name" value="RT_POL"/>
    <property type="match status" value="1"/>
</dbReference>
<feature type="compositionally biased region" description="Acidic residues" evidence="1">
    <location>
        <begin position="750"/>
        <end position="761"/>
    </location>
</feature>
<accession>A0AAD8QW58</accession>
<evidence type="ECO:0000256" key="1">
    <source>
        <dbReference type="SAM" id="MobiDB-lite"/>
    </source>
</evidence>
<feature type="region of interest" description="Disordered" evidence="1">
    <location>
        <begin position="525"/>
        <end position="597"/>
    </location>
</feature>
<dbReference type="Pfam" id="PF00078">
    <property type="entry name" value="RVT_1"/>
    <property type="match status" value="1"/>
</dbReference>
<dbReference type="PRINTS" id="PR01217">
    <property type="entry name" value="PRICHEXTENSN"/>
</dbReference>
<dbReference type="EMBL" id="JAUUTY010000007">
    <property type="protein sequence ID" value="KAK1610133.1"/>
    <property type="molecule type" value="Genomic_DNA"/>
</dbReference>
<dbReference type="PANTHER" id="PTHR33116">
    <property type="entry name" value="REVERSE TRANSCRIPTASE ZINC-BINDING DOMAIN-CONTAINING PROTEIN-RELATED-RELATED"/>
    <property type="match status" value="1"/>
</dbReference>
<reference evidence="3" key="1">
    <citation type="submission" date="2023-07" db="EMBL/GenBank/DDBJ databases">
        <title>A chromosome-level genome assembly of Lolium multiflorum.</title>
        <authorList>
            <person name="Chen Y."/>
            <person name="Copetti D."/>
            <person name="Kolliker R."/>
            <person name="Studer B."/>
        </authorList>
    </citation>
    <scope>NUCLEOTIDE SEQUENCE</scope>
    <source>
        <strain evidence="3">02402/16</strain>
        <tissue evidence="3">Leaf</tissue>
    </source>
</reference>
<name>A0AAD8QW58_LOLMU</name>
<keyword evidence="4" id="KW-1185">Reference proteome</keyword>
<evidence type="ECO:0000259" key="2">
    <source>
        <dbReference type="PROSITE" id="PS50878"/>
    </source>
</evidence>